<dbReference type="GO" id="GO:0003677">
    <property type="term" value="F:DNA binding"/>
    <property type="evidence" value="ECO:0007669"/>
    <property type="project" value="InterPro"/>
</dbReference>
<dbReference type="InterPro" id="IPR016032">
    <property type="entry name" value="Sig_transdc_resp-reg_C-effctor"/>
</dbReference>
<reference evidence="2 3" key="1">
    <citation type="submission" date="2019-12" db="EMBL/GenBank/DDBJ databases">
        <title>Genomic-based taxomic classification of the family Erythrobacteraceae.</title>
        <authorList>
            <person name="Xu L."/>
        </authorList>
    </citation>
    <scope>NUCLEOTIDE SEQUENCE [LARGE SCALE GENOMIC DNA]</scope>
    <source>
        <strain evidence="2 3">MCCC 1A09962</strain>
    </source>
</reference>
<accession>A0A844ZGE8</accession>
<dbReference type="Pfam" id="PF00196">
    <property type="entry name" value="GerE"/>
    <property type="match status" value="1"/>
</dbReference>
<dbReference type="SUPFAM" id="SSF46894">
    <property type="entry name" value="C-terminal effector domain of the bipartite response regulators"/>
    <property type="match status" value="1"/>
</dbReference>
<dbReference type="OrthoDB" id="5292887at2"/>
<dbReference type="Proteomes" id="UP000433104">
    <property type="component" value="Unassembled WGS sequence"/>
</dbReference>
<feature type="domain" description="HTH luxR-type" evidence="1">
    <location>
        <begin position="286"/>
        <end position="350"/>
    </location>
</feature>
<keyword evidence="3" id="KW-1185">Reference proteome</keyword>
<dbReference type="InterPro" id="IPR000792">
    <property type="entry name" value="Tscrpt_reg_LuxR_C"/>
</dbReference>
<organism evidence="2 3">
    <name type="scientific">Parapontixanthobacter aurantiacus</name>
    <dbReference type="NCBI Taxonomy" id="1463599"/>
    <lineage>
        <taxon>Bacteria</taxon>
        <taxon>Pseudomonadati</taxon>
        <taxon>Pseudomonadota</taxon>
        <taxon>Alphaproteobacteria</taxon>
        <taxon>Sphingomonadales</taxon>
        <taxon>Erythrobacteraceae</taxon>
        <taxon>Parapontixanthobacter</taxon>
    </lineage>
</organism>
<dbReference type="SMART" id="SM00421">
    <property type="entry name" value="HTH_LUXR"/>
    <property type="match status" value="1"/>
</dbReference>
<gene>
    <name evidence="2" type="ORF">GRI38_10445</name>
</gene>
<dbReference type="EMBL" id="WTYW01000002">
    <property type="protein sequence ID" value="MXO86443.1"/>
    <property type="molecule type" value="Genomic_DNA"/>
</dbReference>
<dbReference type="InterPro" id="IPR036388">
    <property type="entry name" value="WH-like_DNA-bd_sf"/>
</dbReference>
<dbReference type="RefSeq" id="WP_160683258.1">
    <property type="nucleotide sequence ID" value="NZ_WTYW01000002.1"/>
</dbReference>
<dbReference type="PROSITE" id="PS50043">
    <property type="entry name" value="HTH_LUXR_2"/>
    <property type="match status" value="1"/>
</dbReference>
<protein>
    <recommendedName>
        <fullName evidence="1">HTH luxR-type domain-containing protein</fullName>
    </recommendedName>
</protein>
<name>A0A844ZGE8_9SPHN</name>
<evidence type="ECO:0000313" key="3">
    <source>
        <dbReference type="Proteomes" id="UP000433104"/>
    </source>
</evidence>
<sequence length="350" mass="38866">MIRSIYDAALNPDEWPAMLTRVARVMRCEQCNFVMVDPSCGDTRVITPMWREDDRASFFSHWQKEFTIAHKLRSYSVGQVIGYDELFDVSWLQKTAFYNEWWLPQGVGGGSLAANVVADSGATASITVHAPTTKLGFERAEKERFSEIVGHLARSVTILRRLKMAQLVTCKTEGGLASGFLVVDRNGLVLHSDAETLSWLEALDLVQKQTRTVKIAQGKVKALLLQAIEKAHGASLDLLDRNGARFRLMVIPCSPGEHLNPVIIDRPAALIWLISTEQLKKERMKRLSDAFSLTPAEVKIAIEACAGGGRAEIAERCGLSPSTIRSHLESIYSKTGVHRQSELVHLVETI</sequence>
<dbReference type="AlphaFoldDB" id="A0A844ZGE8"/>
<proteinExistence type="predicted"/>
<evidence type="ECO:0000259" key="1">
    <source>
        <dbReference type="PROSITE" id="PS50043"/>
    </source>
</evidence>
<evidence type="ECO:0000313" key="2">
    <source>
        <dbReference type="EMBL" id="MXO86443.1"/>
    </source>
</evidence>
<dbReference type="Gene3D" id="1.10.10.10">
    <property type="entry name" value="Winged helix-like DNA-binding domain superfamily/Winged helix DNA-binding domain"/>
    <property type="match status" value="1"/>
</dbReference>
<dbReference type="GO" id="GO:0006355">
    <property type="term" value="P:regulation of DNA-templated transcription"/>
    <property type="evidence" value="ECO:0007669"/>
    <property type="project" value="InterPro"/>
</dbReference>
<comment type="caution">
    <text evidence="2">The sequence shown here is derived from an EMBL/GenBank/DDBJ whole genome shotgun (WGS) entry which is preliminary data.</text>
</comment>